<comment type="caution">
    <text evidence="3">The sequence shown here is derived from an EMBL/GenBank/DDBJ whole genome shotgun (WGS) entry which is preliminary data.</text>
</comment>
<evidence type="ECO:0000256" key="1">
    <source>
        <dbReference type="SAM" id="MobiDB-lite"/>
    </source>
</evidence>
<evidence type="ECO:0000259" key="2">
    <source>
        <dbReference type="Pfam" id="PF25534"/>
    </source>
</evidence>
<evidence type="ECO:0000313" key="3">
    <source>
        <dbReference type="EMBL" id="THH32424.1"/>
    </source>
</evidence>
<dbReference type="PANTHER" id="PTHR36223">
    <property type="entry name" value="BETA-LACTAMASE-TYPE TRANSPEPTIDASE FOLD DOMAIN CONTAINING PROTEIN"/>
    <property type="match status" value="1"/>
</dbReference>
<dbReference type="EMBL" id="SGPM01000022">
    <property type="protein sequence ID" value="THH32424.1"/>
    <property type="molecule type" value="Genomic_DNA"/>
</dbReference>
<feature type="compositionally biased region" description="Acidic residues" evidence="1">
    <location>
        <begin position="213"/>
        <end position="225"/>
    </location>
</feature>
<organism evidence="3 4">
    <name type="scientific">Antrodiella citrinella</name>
    <dbReference type="NCBI Taxonomy" id="2447956"/>
    <lineage>
        <taxon>Eukaryota</taxon>
        <taxon>Fungi</taxon>
        <taxon>Dikarya</taxon>
        <taxon>Basidiomycota</taxon>
        <taxon>Agaricomycotina</taxon>
        <taxon>Agaricomycetes</taxon>
        <taxon>Polyporales</taxon>
        <taxon>Steccherinaceae</taxon>
        <taxon>Antrodiella</taxon>
    </lineage>
</organism>
<evidence type="ECO:0000313" key="4">
    <source>
        <dbReference type="Proteomes" id="UP000308730"/>
    </source>
</evidence>
<feature type="domain" description="DUF7918" evidence="2">
    <location>
        <begin position="9"/>
        <end position="202"/>
    </location>
</feature>
<keyword evidence="4" id="KW-1185">Reference proteome</keyword>
<dbReference type="Pfam" id="PF25534">
    <property type="entry name" value="DUF7918"/>
    <property type="match status" value="1"/>
</dbReference>
<sequence>MPMIGNFGVWIVSGGQELEEYATGTSDKTARFIASATAQTFSIKMHNKCGEDVCFKILIDGKAVHGQLCAKDVVVEGVNVSNTSYRPFKFEALDLTDDDAILKDRQRWENIGCIEIRVLCFDQASQTVTTTADLTTRLKGDPVHERSKKAGSHRVGLGSAQSRAAPIETVSVKYIDNLDKPYASFKFLYRPQSLLQAQGIMPPPAQVGKEPSEETSDGEEEEDQALIEKEERLKALLAEADKIKAEVQAKRAGAKVKREASPIRVPPLASSGPSKKKRRIVIDLTSDV</sequence>
<dbReference type="Proteomes" id="UP000308730">
    <property type="component" value="Unassembled WGS sequence"/>
</dbReference>
<name>A0A4S4N0M8_9APHY</name>
<dbReference type="InterPro" id="IPR057678">
    <property type="entry name" value="DUF7918"/>
</dbReference>
<dbReference type="AlphaFoldDB" id="A0A4S4N0M8"/>
<dbReference type="OrthoDB" id="3364132at2759"/>
<gene>
    <name evidence="3" type="ORF">EUX98_g1761</name>
</gene>
<dbReference type="PANTHER" id="PTHR36223:SF1">
    <property type="entry name" value="TRANSCRIPTION ELONGATION FACTOR EAF N-TERMINAL DOMAIN-CONTAINING PROTEIN"/>
    <property type="match status" value="1"/>
</dbReference>
<accession>A0A4S4N0M8</accession>
<feature type="region of interest" description="Disordered" evidence="1">
    <location>
        <begin position="248"/>
        <end position="288"/>
    </location>
</feature>
<protein>
    <recommendedName>
        <fullName evidence="2">DUF7918 domain-containing protein</fullName>
    </recommendedName>
</protein>
<proteinExistence type="predicted"/>
<reference evidence="3 4" key="1">
    <citation type="submission" date="2019-02" db="EMBL/GenBank/DDBJ databases">
        <title>Genome sequencing of the rare red list fungi Antrodiella citrinella (Flaviporus citrinellus).</title>
        <authorList>
            <person name="Buettner E."/>
            <person name="Kellner H."/>
        </authorList>
    </citation>
    <scope>NUCLEOTIDE SEQUENCE [LARGE SCALE GENOMIC DNA]</scope>
    <source>
        <strain evidence="3 4">DSM 108506</strain>
    </source>
</reference>
<feature type="region of interest" description="Disordered" evidence="1">
    <location>
        <begin position="201"/>
        <end position="226"/>
    </location>
</feature>